<evidence type="ECO:0000256" key="7">
    <source>
        <dbReference type="ARBA" id="ARBA00022967"/>
    </source>
</evidence>
<evidence type="ECO:0000256" key="3">
    <source>
        <dbReference type="ARBA" id="ARBA00022597"/>
    </source>
</evidence>
<feature type="domain" description="ABC transporter" evidence="9">
    <location>
        <begin position="1"/>
        <end position="236"/>
    </location>
</feature>
<evidence type="ECO:0000259" key="9">
    <source>
        <dbReference type="PROSITE" id="PS50893"/>
    </source>
</evidence>
<protein>
    <submittedName>
        <fullName evidence="10">Multiple monosaccharide ABC transporter ATP-binding protein</fullName>
    </submittedName>
</protein>
<keyword evidence="4" id="KW-0677">Repeat</keyword>
<dbReference type="InterPro" id="IPR003439">
    <property type="entry name" value="ABC_transporter-like_ATP-bd"/>
</dbReference>
<evidence type="ECO:0000256" key="4">
    <source>
        <dbReference type="ARBA" id="ARBA00022737"/>
    </source>
</evidence>
<gene>
    <name evidence="10" type="primary">mmsA</name>
    <name evidence="10" type="ORF">V2S66_13660</name>
</gene>
<dbReference type="Proteomes" id="UP001344658">
    <property type="component" value="Unassembled WGS sequence"/>
</dbReference>
<reference evidence="10 11" key="1">
    <citation type="submission" date="2023-12" db="EMBL/GenBank/DDBJ databases">
        <title>Streptomyces sp. V4-01.</title>
        <authorList>
            <person name="Somphong A."/>
            <person name="Phongsopitanun W."/>
        </authorList>
    </citation>
    <scope>NUCLEOTIDE SEQUENCE [LARGE SCALE GENOMIC DNA]</scope>
    <source>
        <strain evidence="10 11">V4-01</strain>
    </source>
</reference>
<dbReference type="SUPFAM" id="SSF52540">
    <property type="entry name" value="P-loop containing nucleoside triphosphate hydrolases"/>
    <property type="match status" value="2"/>
</dbReference>
<keyword evidence="5" id="KW-0547">Nucleotide-binding</keyword>
<keyword evidence="2" id="KW-1003">Cell membrane</keyword>
<sequence>MRSITKAFPGVKALADVNLAVREGEIHAVCGENGAGKSTLMKVLSGVHPYGTYSGDIVYRGEPVRFHDIRASERAGIVIIHQELALAPNMSITENLFLGNEPRRHGAIDWKTAQRRARELMKLVGLQEDPDTLIRDIGVGKQQLVEIARAFAKEVRLLILDEPTAALNEHDSQHLLDLLRGTRERGITSIIISHKLNEIESIADTITILRDGRTIESLDVEADGVNEDRIVRGMVGRELSSRFPERTPDIGEVFFEVRDWTVRHPASDERLVCKGSSFHVRRGEIVGLAGLMGAGRTELAMSLFGRSYGTYVSGAVLVKGEEVELKSVADAIAHGLAYVSEDRKSIGLNLLDDVKTSIVAAKPSKIATRGVVDGVREYQVAEEYRGSLKIKTPSVDEGVVKLSGGNQQKVVLAKWMFTDPDLLILDEPTRGIDVGAKYEIYGIIQRLVSQHKGAVVISSELPELIGLCDRIYTVFEGTITGEVARRDADPELLMKQMTATKKSPTS</sequence>
<comment type="caution">
    <text evidence="10">The sequence shown here is derived from an EMBL/GenBank/DDBJ whole genome shotgun (WGS) entry which is preliminary data.</text>
</comment>
<dbReference type="SMART" id="SM00382">
    <property type="entry name" value="AAA"/>
    <property type="match status" value="2"/>
</dbReference>
<dbReference type="InterPro" id="IPR003593">
    <property type="entry name" value="AAA+_ATPase"/>
</dbReference>
<dbReference type="PROSITE" id="PS50893">
    <property type="entry name" value="ABC_TRANSPORTER_2"/>
    <property type="match status" value="2"/>
</dbReference>
<keyword evidence="8" id="KW-0472">Membrane</keyword>
<evidence type="ECO:0000256" key="1">
    <source>
        <dbReference type="ARBA" id="ARBA00022448"/>
    </source>
</evidence>
<proteinExistence type="predicted"/>
<evidence type="ECO:0000313" key="11">
    <source>
        <dbReference type="Proteomes" id="UP001344658"/>
    </source>
</evidence>
<dbReference type="CDD" id="cd03215">
    <property type="entry name" value="ABC_Carb_Monos_II"/>
    <property type="match status" value="1"/>
</dbReference>
<keyword evidence="3" id="KW-0762">Sugar transport</keyword>
<dbReference type="EMBL" id="JAZEWV010000009">
    <property type="protein sequence ID" value="MEE4543009.1"/>
    <property type="molecule type" value="Genomic_DNA"/>
</dbReference>
<feature type="domain" description="ABC transporter" evidence="9">
    <location>
        <begin position="257"/>
        <end position="501"/>
    </location>
</feature>
<dbReference type="GO" id="GO:0005524">
    <property type="term" value="F:ATP binding"/>
    <property type="evidence" value="ECO:0007669"/>
    <property type="project" value="UniProtKB-KW"/>
</dbReference>
<keyword evidence="1" id="KW-0813">Transport</keyword>
<evidence type="ECO:0000256" key="5">
    <source>
        <dbReference type="ARBA" id="ARBA00022741"/>
    </source>
</evidence>
<evidence type="ECO:0000313" key="10">
    <source>
        <dbReference type="EMBL" id="MEE4543009.1"/>
    </source>
</evidence>
<dbReference type="InterPro" id="IPR017871">
    <property type="entry name" value="ABC_transporter-like_CS"/>
</dbReference>
<dbReference type="RefSeq" id="WP_330795355.1">
    <property type="nucleotide sequence ID" value="NZ_JAZEWV010000009.1"/>
</dbReference>
<name>A0ABU7PB32_9ACTN</name>
<dbReference type="CDD" id="cd03216">
    <property type="entry name" value="ABC_Carb_Monos_I"/>
    <property type="match status" value="1"/>
</dbReference>
<dbReference type="InterPro" id="IPR027417">
    <property type="entry name" value="P-loop_NTPase"/>
</dbReference>
<dbReference type="PANTHER" id="PTHR43790">
    <property type="entry name" value="CARBOHYDRATE TRANSPORT ATP-BINDING PROTEIN MG119-RELATED"/>
    <property type="match status" value="1"/>
</dbReference>
<dbReference type="Pfam" id="PF00005">
    <property type="entry name" value="ABC_tran"/>
    <property type="match status" value="2"/>
</dbReference>
<evidence type="ECO:0000256" key="2">
    <source>
        <dbReference type="ARBA" id="ARBA00022475"/>
    </source>
</evidence>
<dbReference type="InterPro" id="IPR053466">
    <property type="entry name" value="L-arabinose_ABC_transporter"/>
</dbReference>
<dbReference type="PANTHER" id="PTHR43790:SF1">
    <property type="entry name" value="XYLOSE IMPORT ATP-BINDING PROTEIN XYLG"/>
    <property type="match status" value="1"/>
</dbReference>
<keyword evidence="11" id="KW-1185">Reference proteome</keyword>
<keyword evidence="6 10" id="KW-0067">ATP-binding</keyword>
<dbReference type="Gene3D" id="3.40.50.300">
    <property type="entry name" value="P-loop containing nucleotide triphosphate hydrolases"/>
    <property type="match status" value="2"/>
</dbReference>
<evidence type="ECO:0000256" key="6">
    <source>
        <dbReference type="ARBA" id="ARBA00022840"/>
    </source>
</evidence>
<dbReference type="PROSITE" id="PS00211">
    <property type="entry name" value="ABC_TRANSPORTER_1"/>
    <property type="match status" value="1"/>
</dbReference>
<dbReference type="NCBIfam" id="NF040905">
    <property type="entry name" value="GguA"/>
    <property type="match status" value="1"/>
</dbReference>
<accession>A0ABU7PB32</accession>
<dbReference type="InterPro" id="IPR050107">
    <property type="entry name" value="ABC_carbohydrate_import_ATPase"/>
</dbReference>
<keyword evidence="7" id="KW-1278">Translocase</keyword>
<evidence type="ECO:0000256" key="8">
    <source>
        <dbReference type="ARBA" id="ARBA00023136"/>
    </source>
</evidence>
<organism evidence="10 11">
    <name type="scientific">Actinacidiphila polyblastidii</name>
    <dbReference type="NCBI Taxonomy" id="3110430"/>
    <lineage>
        <taxon>Bacteria</taxon>
        <taxon>Bacillati</taxon>
        <taxon>Actinomycetota</taxon>
        <taxon>Actinomycetes</taxon>
        <taxon>Kitasatosporales</taxon>
        <taxon>Streptomycetaceae</taxon>
        <taxon>Actinacidiphila</taxon>
    </lineage>
</organism>